<proteinExistence type="predicted"/>
<dbReference type="RefSeq" id="WP_378062447.1">
    <property type="nucleotide sequence ID" value="NZ_JBHSIS010000031.1"/>
</dbReference>
<organism evidence="1 2">
    <name type="scientific">Actinophytocola glycyrrhizae</name>
    <dbReference type="NCBI Taxonomy" id="2044873"/>
    <lineage>
        <taxon>Bacteria</taxon>
        <taxon>Bacillati</taxon>
        <taxon>Actinomycetota</taxon>
        <taxon>Actinomycetes</taxon>
        <taxon>Pseudonocardiales</taxon>
        <taxon>Pseudonocardiaceae</taxon>
    </lineage>
</organism>
<dbReference type="EMBL" id="JBHSIS010000031">
    <property type="protein sequence ID" value="MFC4859406.1"/>
    <property type="molecule type" value="Genomic_DNA"/>
</dbReference>
<sequence>MPFADELIGAHTVRALVTALRTVSPRARLSGLRAAESALTPLALRERSDLVRDALLDDLPGDYASFAAAMRAAAVKAPSFTGWLIWPVTSAVATKAIDEGGTDTFDDALALLVELTPRLSSEFALRALLNHDLGRALDTILGWTRSGSEDVRRLASEGTRPLLPWAVRVPGIAAEPRVTVPILDALYRDDSEYVRRSVANHLNDISRRDPDLVVATATAWLAAPGHDTDNTARVVRHGLRTLVKQGHPGALALLGFAPARLDVTGPLLASDTVTIGETLSFTASVRNLEPVPARLAIDYIVHHRKANGSLTGKTFKLTTRTVEPGETYQLSREHSFRVITTRRYHPGRHALELQINGVLSGRAEFVLLEPR</sequence>
<comment type="caution">
    <text evidence="1">The sequence shown here is derived from an EMBL/GenBank/DDBJ whole genome shotgun (WGS) entry which is preliminary data.</text>
</comment>
<keyword evidence="2" id="KW-1185">Reference proteome</keyword>
<dbReference type="SUPFAM" id="SSF48371">
    <property type="entry name" value="ARM repeat"/>
    <property type="match status" value="1"/>
</dbReference>
<reference evidence="2" key="1">
    <citation type="journal article" date="2019" name="Int. J. Syst. Evol. Microbiol.">
        <title>The Global Catalogue of Microorganisms (GCM) 10K type strain sequencing project: providing services to taxonomists for standard genome sequencing and annotation.</title>
        <authorList>
            <consortium name="The Broad Institute Genomics Platform"/>
            <consortium name="The Broad Institute Genome Sequencing Center for Infectious Disease"/>
            <person name="Wu L."/>
            <person name="Ma J."/>
        </authorList>
    </citation>
    <scope>NUCLEOTIDE SEQUENCE [LARGE SCALE GENOMIC DNA]</scope>
    <source>
        <strain evidence="2">ZS-22-S1</strain>
    </source>
</reference>
<accession>A0ABV9SG62</accession>
<gene>
    <name evidence="1" type="ORF">ACFPCV_38425</name>
</gene>
<dbReference type="Proteomes" id="UP001595859">
    <property type="component" value="Unassembled WGS sequence"/>
</dbReference>
<evidence type="ECO:0000313" key="1">
    <source>
        <dbReference type="EMBL" id="MFC4859406.1"/>
    </source>
</evidence>
<protein>
    <submittedName>
        <fullName evidence="1">DNA alkylation repair protein</fullName>
    </submittedName>
</protein>
<name>A0ABV9SG62_9PSEU</name>
<evidence type="ECO:0000313" key="2">
    <source>
        <dbReference type="Proteomes" id="UP001595859"/>
    </source>
</evidence>
<dbReference type="Gene3D" id="1.25.40.290">
    <property type="entry name" value="ARM repeat domains"/>
    <property type="match status" value="1"/>
</dbReference>
<dbReference type="InterPro" id="IPR016024">
    <property type="entry name" value="ARM-type_fold"/>
</dbReference>